<comment type="caution">
    <text evidence="2">The sequence shown here is derived from an EMBL/GenBank/DDBJ whole genome shotgun (WGS) entry which is preliminary data.</text>
</comment>
<dbReference type="SUPFAM" id="SSF51445">
    <property type="entry name" value="(Trans)glycosidases"/>
    <property type="match status" value="1"/>
</dbReference>
<dbReference type="Gene3D" id="3.20.20.80">
    <property type="entry name" value="Glycosidases"/>
    <property type="match status" value="1"/>
</dbReference>
<evidence type="ECO:0000313" key="2">
    <source>
        <dbReference type="EMBL" id="MBF8437941.1"/>
    </source>
</evidence>
<dbReference type="Proteomes" id="UP000621436">
    <property type="component" value="Unassembled WGS sequence"/>
</dbReference>
<proteinExistence type="predicted"/>
<protein>
    <submittedName>
        <fullName evidence="2">Alpha-amylase</fullName>
    </submittedName>
</protein>
<dbReference type="EMBL" id="JADPIE010000008">
    <property type="protein sequence ID" value="MBF8437941.1"/>
    <property type="molecule type" value="Genomic_DNA"/>
</dbReference>
<organism evidence="2 3">
    <name type="scientific">Halonatronomonas betaini</name>
    <dbReference type="NCBI Taxonomy" id="2778430"/>
    <lineage>
        <taxon>Bacteria</taxon>
        <taxon>Bacillati</taxon>
        <taxon>Bacillota</taxon>
        <taxon>Clostridia</taxon>
        <taxon>Halanaerobiales</taxon>
        <taxon>Halarsenatibacteraceae</taxon>
        <taxon>Halonatronomonas</taxon>
    </lineage>
</organism>
<dbReference type="PANTHER" id="PTHR10357">
    <property type="entry name" value="ALPHA-AMYLASE FAMILY MEMBER"/>
    <property type="match status" value="1"/>
</dbReference>
<dbReference type="SMART" id="SM00642">
    <property type="entry name" value="Aamy"/>
    <property type="match status" value="1"/>
</dbReference>
<gene>
    <name evidence="2" type="ORF">I0Q91_12680</name>
</gene>
<reference evidence="2" key="1">
    <citation type="submission" date="2020-11" db="EMBL/GenBank/DDBJ databases">
        <title>Halonatronomonas betainensis gen. nov., sp. nov. a novel haloalkaliphilic representative of the family Halanaerobiacae capable of betaine degradation.</title>
        <authorList>
            <person name="Boltyanskaya Y."/>
            <person name="Kevbrin V."/>
            <person name="Detkova E."/>
            <person name="Grouzdev D.S."/>
            <person name="Koziaeva V."/>
            <person name="Zhilina T."/>
        </authorList>
    </citation>
    <scope>NUCLEOTIDE SEQUENCE</scope>
    <source>
        <strain evidence="2">Z-7014</strain>
    </source>
</reference>
<feature type="domain" description="Glycosyl hydrolase family 13 catalytic" evidence="1">
    <location>
        <begin position="32"/>
        <end position="477"/>
    </location>
</feature>
<dbReference type="GO" id="GO:0005975">
    <property type="term" value="P:carbohydrate metabolic process"/>
    <property type="evidence" value="ECO:0007669"/>
    <property type="project" value="InterPro"/>
</dbReference>
<dbReference type="InterPro" id="IPR017853">
    <property type="entry name" value="GH"/>
</dbReference>
<dbReference type="InterPro" id="IPR006047">
    <property type="entry name" value="GH13_cat_dom"/>
</dbReference>
<sequence>MKSIEKVDFNRLTEDREYRKSPEAWEEQVLYFLVVDRFAADNEYPLYDLEKDYENALETEEKEKSWLEASYSWNGGNLQGLINKLDYLKELGVTAIWVSPIFKQPAFSESYHGYGIQNFLEIDPHFGNREDLKKLVNEAHARDIYVILDVIVNHSGDVFAYKGEPPAYEDKVHEVKGFRNKAGEPDIDPESPDKDLAWPDGGIWPEELFNLQSFSRKGYITDWDKLPEYIEGDFFSLKNIDTGHGELNDFRASDALKVITDCYKYWIAYADIDGFRLDTVKHMYPGATRYFVTEIKEFAYTLGKKNFYIIGEITGGMEFAKNLMEQTGLSAALGINEIPKNLEEVAKGYRKASDYFSIFTNFDLAEEDKHKWCQNNVISMFDDHDMVYQETHKERFAADKKTASLLENAIFLNLFTAGIPCMYYGTEQAFDGHGDDAHYVREAMFGGDFGAFRTQDRSFFNQEHPVYRTMSTLARLRREHTELMKGRQYLREISCREEDFHYPDCDEGRCKEVIGWSRIFSQNEYLLAINCNLKEDITVRIMIDSDLQDPGEEFICIYSSRNEFIDTTSKVQELDPENYFLEVTVPVAGQVIYKKNS</sequence>
<evidence type="ECO:0000313" key="3">
    <source>
        <dbReference type="Proteomes" id="UP000621436"/>
    </source>
</evidence>
<dbReference type="AlphaFoldDB" id="A0A931AXP3"/>
<dbReference type="Pfam" id="PF00128">
    <property type="entry name" value="Alpha-amylase"/>
    <property type="match status" value="1"/>
</dbReference>
<keyword evidence="3" id="KW-1185">Reference proteome</keyword>
<dbReference type="RefSeq" id="WP_270455001.1">
    <property type="nucleotide sequence ID" value="NZ_JADPIE010000008.1"/>
</dbReference>
<name>A0A931AXP3_9FIRM</name>
<dbReference type="PANTHER" id="PTHR10357:SF209">
    <property type="entry name" value="PERIPLASMIC ALPHA-AMYLASE"/>
    <property type="match status" value="1"/>
</dbReference>
<accession>A0A931AXP3</accession>
<dbReference type="CDD" id="cd11352">
    <property type="entry name" value="AmyAc_5"/>
    <property type="match status" value="1"/>
</dbReference>
<evidence type="ECO:0000259" key="1">
    <source>
        <dbReference type="SMART" id="SM00642"/>
    </source>
</evidence>